<gene>
    <name evidence="1" type="ORF">PCASD_01187</name>
</gene>
<evidence type="ECO:0000313" key="1">
    <source>
        <dbReference type="EMBL" id="PLW50949.1"/>
    </source>
</evidence>
<dbReference type="AlphaFoldDB" id="A0A2N5VLS6"/>
<evidence type="ECO:0008006" key="3">
    <source>
        <dbReference type="Google" id="ProtNLM"/>
    </source>
</evidence>
<name>A0A2N5VLS6_9BASI</name>
<proteinExistence type="predicted"/>
<organism evidence="1 2">
    <name type="scientific">Puccinia coronata f. sp. avenae</name>
    <dbReference type="NCBI Taxonomy" id="200324"/>
    <lineage>
        <taxon>Eukaryota</taxon>
        <taxon>Fungi</taxon>
        <taxon>Dikarya</taxon>
        <taxon>Basidiomycota</taxon>
        <taxon>Pucciniomycotina</taxon>
        <taxon>Pucciniomycetes</taxon>
        <taxon>Pucciniales</taxon>
        <taxon>Pucciniaceae</taxon>
        <taxon>Puccinia</taxon>
    </lineage>
</organism>
<accession>A0A2N5VLS6</accession>
<sequence>MPAQQRQSSPAVSVSSNVSEIEMIDSSATTNNPQQARTSTSWVWQYFKRETTDGTTWHVCQASKIPKGSAICLAKIKPDKRGSTKSMMNHLLNKHGIKKDNARELGSLVNFLTKKKNISMDKLD</sequence>
<protein>
    <recommendedName>
        <fullName evidence="3">BED-type domain-containing protein</fullName>
    </recommendedName>
</protein>
<dbReference type="Proteomes" id="UP000235392">
    <property type="component" value="Unassembled WGS sequence"/>
</dbReference>
<dbReference type="SMART" id="SM00614">
    <property type="entry name" value="ZnF_BED"/>
    <property type="match status" value="1"/>
</dbReference>
<evidence type="ECO:0000313" key="2">
    <source>
        <dbReference type="Proteomes" id="UP000235392"/>
    </source>
</evidence>
<comment type="caution">
    <text evidence="1">The sequence shown here is derived from an EMBL/GenBank/DDBJ whole genome shotgun (WGS) entry which is preliminary data.</text>
</comment>
<dbReference type="EMBL" id="PGCI01000008">
    <property type="protein sequence ID" value="PLW50949.1"/>
    <property type="molecule type" value="Genomic_DNA"/>
</dbReference>
<reference evidence="1 2" key="1">
    <citation type="submission" date="2017-11" db="EMBL/GenBank/DDBJ databases">
        <title>De novo assembly and phasing of dikaryotic genomes from two isolates of Puccinia coronata f. sp. avenae, the causal agent of oat crown rust.</title>
        <authorList>
            <person name="Miller M.E."/>
            <person name="Zhang Y."/>
            <person name="Omidvar V."/>
            <person name="Sperschneider J."/>
            <person name="Schwessinger B."/>
            <person name="Raley C."/>
            <person name="Palmer J.M."/>
            <person name="Garnica D."/>
            <person name="Upadhyaya N."/>
            <person name="Rathjen J."/>
            <person name="Taylor J.M."/>
            <person name="Park R.F."/>
            <person name="Dodds P.N."/>
            <person name="Hirsch C.D."/>
            <person name="Kianian S.F."/>
            <person name="Figueroa M."/>
        </authorList>
    </citation>
    <scope>NUCLEOTIDE SEQUENCE [LARGE SCALE GENOMIC DNA]</scope>
    <source>
        <strain evidence="1">12SD80</strain>
    </source>
</reference>